<feature type="domain" description="Endonuclease/exonuclease/phosphatase" evidence="2">
    <location>
        <begin position="131"/>
        <end position="306"/>
    </location>
</feature>
<dbReference type="InterPro" id="IPR005135">
    <property type="entry name" value="Endo/exonuclease/phosphatase"/>
</dbReference>
<protein>
    <submittedName>
        <fullName evidence="3">Vancomycin resistance protein VanJ</fullName>
    </submittedName>
</protein>
<reference evidence="3 4" key="1">
    <citation type="submission" date="2023-07" db="EMBL/GenBank/DDBJ databases">
        <title>Sorghum-associated microbial communities from plants grown in Nebraska, USA.</title>
        <authorList>
            <person name="Schachtman D."/>
        </authorList>
    </citation>
    <scope>NUCLEOTIDE SEQUENCE [LARGE SCALE GENOMIC DNA]</scope>
    <source>
        <strain evidence="3 4">2980</strain>
    </source>
</reference>
<dbReference type="Gene3D" id="3.60.10.10">
    <property type="entry name" value="Endonuclease/exonuclease/phosphatase"/>
    <property type="match status" value="1"/>
</dbReference>
<feature type="transmembrane region" description="Helical" evidence="1">
    <location>
        <begin position="73"/>
        <end position="94"/>
    </location>
</feature>
<dbReference type="Pfam" id="PF03372">
    <property type="entry name" value="Exo_endo_phos"/>
    <property type="match status" value="1"/>
</dbReference>
<gene>
    <name evidence="3" type="ORF">J2Y69_003005</name>
</gene>
<name>A0ABU1SFL3_9MICO</name>
<keyword evidence="1" id="KW-0812">Transmembrane</keyword>
<organism evidence="3 4">
    <name type="scientific">Microbacterium resistens</name>
    <dbReference type="NCBI Taxonomy" id="156977"/>
    <lineage>
        <taxon>Bacteria</taxon>
        <taxon>Bacillati</taxon>
        <taxon>Actinomycetota</taxon>
        <taxon>Actinomycetes</taxon>
        <taxon>Micrococcales</taxon>
        <taxon>Microbacteriaceae</taxon>
        <taxon>Microbacterium</taxon>
    </lineage>
</organism>
<accession>A0ABU1SFL3</accession>
<proteinExistence type="predicted"/>
<dbReference type="EMBL" id="JAVDUM010000014">
    <property type="protein sequence ID" value="MDR6868389.1"/>
    <property type="molecule type" value="Genomic_DNA"/>
</dbReference>
<evidence type="ECO:0000256" key="1">
    <source>
        <dbReference type="SAM" id="Phobius"/>
    </source>
</evidence>
<comment type="caution">
    <text evidence="3">The sequence shown here is derived from an EMBL/GenBank/DDBJ whole genome shotgun (WGS) entry which is preliminary data.</text>
</comment>
<feature type="transmembrane region" description="Helical" evidence="1">
    <location>
        <begin position="46"/>
        <end position="68"/>
    </location>
</feature>
<dbReference type="RefSeq" id="WP_310022155.1">
    <property type="nucleotide sequence ID" value="NZ_JAVDUM010000014.1"/>
</dbReference>
<evidence type="ECO:0000313" key="3">
    <source>
        <dbReference type="EMBL" id="MDR6868389.1"/>
    </source>
</evidence>
<evidence type="ECO:0000259" key="2">
    <source>
        <dbReference type="Pfam" id="PF03372"/>
    </source>
</evidence>
<evidence type="ECO:0000313" key="4">
    <source>
        <dbReference type="Proteomes" id="UP001259347"/>
    </source>
</evidence>
<feature type="transmembrane region" description="Helical" evidence="1">
    <location>
        <begin position="20"/>
        <end position="40"/>
    </location>
</feature>
<keyword evidence="1" id="KW-0472">Membrane</keyword>
<keyword evidence="4" id="KW-1185">Reference proteome</keyword>
<dbReference type="SUPFAM" id="SSF56219">
    <property type="entry name" value="DNase I-like"/>
    <property type="match status" value="1"/>
</dbReference>
<keyword evidence="1" id="KW-1133">Transmembrane helix</keyword>
<dbReference type="InterPro" id="IPR036691">
    <property type="entry name" value="Endo/exonu/phosph_ase_sf"/>
</dbReference>
<dbReference type="Proteomes" id="UP001259347">
    <property type="component" value="Unassembled WGS sequence"/>
</dbReference>
<sequence>MTDTAAPTARVRSPRRRTTLARGLAVVAAVLLVVLLAGLIPGPPGSVVAAALPWIGIPVAGLLTAALLLRRRLWIIAVVPVAAWLIAVGSMSGLPAGFPFGAGAGDTLTFAAQNVEAHSGTAGQSALDLGRTADVVALTELDGDAREEAAAALDATHPYSYAVGTVGVWSRLPIVDQRPLDLGLGWNRALAAEVETPGGIITVFVVHAASWRPGDQAERDTMLAELGREIADTGSERVVALGDFNAAPTDPALAGIRAELSEPGLSSPSFGFTWPAAFPLVRIDHLYQRGLTPVESRVQRVGASDHLAVISRLSF</sequence>